<sequence length="107" mass="12273">MSSNKPSKRTVASSSPPTKSPPIYKTPSSRSQKTYFVSLQKRRLRTLLTFLAKAAFKKREEKTEMHFHFSIEGIFTVAVYFCKCFAFKNSHYTYSPLCSLLSLSFSL</sequence>
<protein>
    <submittedName>
        <fullName evidence="1">Uncharacterized protein</fullName>
    </submittedName>
</protein>
<proteinExistence type="predicted"/>
<evidence type="ECO:0000313" key="1">
    <source>
        <dbReference type="EMBL" id="KAI3751275.1"/>
    </source>
</evidence>
<dbReference type="EMBL" id="CM042012">
    <property type="protein sequence ID" value="KAI3751275.1"/>
    <property type="molecule type" value="Genomic_DNA"/>
</dbReference>
<dbReference type="Proteomes" id="UP001055811">
    <property type="component" value="Linkage Group LG04"/>
</dbReference>
<keyword evidence="2" id="KW-1185">Reference proteome</keyword>
<gene>
    <name evidence="1" type="ORF">L2E82_22323</name>
</gene>
<organism evidence="1 2">
    <name type="scientific">Cichorium intybus</name>
    <name type="common">Chicory</name>
    <dbReference type="NCBI Taxonomy" id="13427"/>
    <lineage>
        <taxon>Eukaryota</taxon>
        <taxon>Viridiplantae</taxon>
        <taxon>Streptophyta</taxon>
        <taxon>Embryophyta</taxon>
        <taxon>Tracheophyta</taxon>
        <taxon>Spermatophyta</taxon>
        <taxon>Magnoliopsida</taxon>
        <taxon>eudicotyledons</taxon>
        <taxon>Gunneridae</taxon>
        <taxon>Pentapetalae</taxon>
        <taxon>asterids</taxon>
        <taxon>campanulids</taxon>
        <taxon>Asterales</taxon>
        <taxon>Asteraceae</taxon>
        <taxon>Cichorioideae</taxon>
        <taxon>Cichorieae</taxon>
        <taxon>Cichoriinae</taxon>
        <taxon>Cichorium</taxon>
    </lineage>
</organism>
<accession>A0ACB9DXJ8</accession>
<comment type="caution">
    <text evidence="1">The sequence shown here is derived from an EMBL/GenBank/DDBJ whole genome shotgun (WGS) entry which is preliminary data.</text>
</comment>
<reference evidence="2" key="1">
    <citation type="journal article" date="2022" name="Mol. Ecol. Resour.">
        <title>The genomes of chicory, endive, great burdock and yacon provide insights into Asteraceae palaeo-polyploidization history and plant inulin production.</title>
        <authorList>
            <person name="Fan W."/>
            <person name="Wang S."/>
            <person name="Wang H."/>
            <person name="Wang A."/>
            <person name="Jiang F."/>
            <person name="Liu H."/>
            <person name="Zhao H."/>
            <person name="Xu D."/>
            <person name="Zhang Y."/>
        </authorList>
    </citation>
    <scope>NUCLEOTIDE SEQUENCE [LARGE SCALE GENOMIC DNA]</scope>
    <source>
        <strain evidence="2">cv. Punajuju</strain>
    </source>
</reference>
<evidence type="ECO:0000313" key="2">
    <source>
        <dbReference type="Proteomes" id="UP001055811"/>
    </source>
</evidence>
<name>A0ACB9DXJ8_CICIN</name>
<reference evidence="1 2" key="2">
    <citation type="journal article" date="2022" name="Mol. Ecol. Resour.">
        <title>The genomes of chicory, endive, great burdock and yacon provide insights into Asteraceae paleo-polyploidization history and plant inulin production.</title>
        <authorList>
            <person name="Fan W."/>
            <person name="Wang S."/>
            <person name="Wang H."/>
            <person name="Wang A."/>
            <person name="Jiang F."/>
            <person name="Liu H."/>
            <person name="Zhao H."/>
            <person name="Xu D."/>
            <person name="Zhang Y."/>
        </authorList>
    </citation>
    <scope>NUCLEOTIDE SEQUENCE [LARGE SCALE GENOMIC DNA]</scope>
    <source>
        <strain evidence="2">cv. Punajuju</strain>
        <tissue evidence="1">Leaves</tissue>
    </source>
</reference>